<keyword evidence="2" id="KW-0472">Membrane</keyword>
<name>A0A1E1K3Y6_9HELO</name>
<evidence type="ECO:0000256" key="2">
    <source>
        <dbReference type="SAM" id="Phobius"/>
    </source>
</evidence>
<feature type="transmembrane region" description="Helical" evidence="2">
    <location>
        <begin position="211"/>
        <end position="235"/>
    </location>
</feature>
<feature type="compositionally biased region" description="Basic and acidic residues" evidence="1">
    <location>
        <begin position="1"/>
        <end position="13"/>
    </location>
</feature>
<dbReference type="InterPro" id="IPR018750">
    <property type="entry name" value="DUF2306_membrane"/>
</dbReference>
<dbReference type="AlphaFoldDB" id="A0A1E1K3Y6"/>
<feature type="transmembrane region" description="Helical" evidence="2">
    <location>
        <begin position="149"/>
        <end position="167"/>
    </location>
</feature>
<organism evidence="3 4">
    <name type="scientific">Rhynchosporium graminicola</name>
    <dbReference type="NCBI Taxonomy" id="2792576"/>
    <lineage>
        <taxon>Eukaryota</taxon>
        <taxon>Fungi</taxon>
        <taxon>Dikarya</taxon>
        <taxon>Ascomycota</taxon>
        <taxon>Pezizomycotina</taxon>
        <taxon>Leotiomycetes</taxon>
        <taxon>Helotiales</taxon>
        <taxon>Ploettnerulaceae</taxon>
        <taxon>Rhynchosporium</taxon>
    </lineage>
</organism>
<accession>A0A1E1K3Y6</accession>
<dbReference type="EMBL" id="FJUW01000006">
    <property type="protein sequence ID" value="CZS92773.1"/>
    <property type="molecule type" value="Genomic_DNA"/>
</dbReference>
<reference evidence="4" key="1">
    <citation type="submission" date="2016-03" db="EMBL/GenBank/DDBJ databases">
        <authorList>
            <person name="Ploux O."/>
        </authorList>
    </citation>
    <scope>NUCLEOTIDE SEQUENCE [LARGE SCALE GENOMIC DNA]</scope>
    <source>
        <strain evidence="4">UK7</strain>
    </source>
</reference>
<dbReference type="InParanoid" id="A0A1E1K3Y6"/>
<feature type="transmembrane region" description="Helical" evidence="2">
    <location>
        <begin position="115"/>
        <end position="137"/>
    </location>
</feature>
<dbReference type="Pfam" id="PF10067">
    <property type="entry name" value="DUF2306"/>
    <property type="match status" value="1"/>
</dbReference>
<proteinExistence type="predicted"/>
<gene>
    <name evidence="3" type="ORF">RCO7_10206</name>
</gene>
<feature type="region of interest" description="Disordered" evidence="1">
    <location>
        <begin position="1"/>
        <end position="24"/>
    </location>
</feature>
<keyword evidence="4" id="KW-1185">Reference proteome</keyword>
<feature type="compositionally biased region" description="Polar residues" evidence="1">
    <location>
        <begin position="15"/>
        <end position="24"/>
    </location>
</feature>
<dbReference type="STRING" id="914237.A0A1E1K3Y6"/>
<keyword evidence="2" id="KW-1133">Transmembrane helix</keyword>
<feature type="transmembrane region" description="Helical" evidence="2">
    <location>
        <begin position="296"/>
        <end position="325"/>
    </location>
</feature>
<evidence type="ECO:0000256" key="1">
    <source>
        <dbReference type="SAM" id="MobiDB-lite"/>
    </source>
</evidence>
<feature type="transmembrane region" description="Helical" evidence="2">
    <location>
        <begin position="63"/>
        <end position="83"/>
    </location>
</feature>
<feature type="transmembrane region" description="Helical" evidence="2">
    <location>
        <begin position="179"/>
        <end position="199"/>
    </location>
</feature>
<dbReference type="Proteomes" id="UP000178129">
    <property type="component" value="Unassembled WGS sequence"/>
</dbReference>
<protein>
    <recommendedName>
        <fullName evidence="5">Microtubule associated protein</fullName>
    </recommendedName>
</protein>
<evidence type="ECO:0000313" key="3">
    <source>
        <dbReference type="EMBL" id="CZS92773.1"/>
    </source>
</evidence>
<evidence type="ECO:0000313" key="4">
    <source>
        <dbReference type="Proteomes" id="UP000178129"/>
    </source>
</evidence>
<evidence type="ECO:0008006" key="5">
    <source>
        <dbReference type="Google" id="ProtNLM"/>
    </source>
</evidence>
<keyword evidence="2" id="KW-0812">Transmembrane</keyword>
<sequence length="374" mass="41360">MPSNFDHERRERPSPGNTTTTATEPHSMASLKILDAEDRQAGKFVTAMRKLYRPLGFQKGYNFPLFIIFGGAMLGFTLARFSYMNIGGDASSSYKSGSAPGEWYYARSGHYRFGITLHLVTIIPAGFLAVFQFIPVIRYKALLFHRLNGSLILLLSLLGNVGALMIARRAFGGALDVQSAVGVLAIITTTSLILAYVNIKRLQIDQHRAWMLRAWFYFGVIITTRIIMIISALIISTQKDYYSTRPCGEIAFIVSGSSDLSNQPEFFTQKYPGCVNASKNTPAIVNASMNGKAESIGVALGMSFGMALWVALFVHAVGVEIYLNATPRESERLRMVSYERQLERGFENPGSAGLVVERWGDARPWAPQVKASKK</sequence>
<comment type="caution">
    <text evidence="3">The sequence shown here is derived from an EMBL/GenBank/DDBJ whole genome shotgun (WGS) entry which is preliminary data.</text>
</comment>